<protein>
    <submittedName>
        <fullName evidence="2">Doubled motif LPXTG anchor domain-containing protein</fullName>
    </submittedName>
</protein>
<comment type="caution">
    <text evidence="2">The sequence shown here is derived from an EMBL/GenBank/DDBJ whole genome shotgun (WGS) entry which is preliminary data.</text>
</comment>
<dbReference type="Proteomes" id="UP001299608">
    <property type="component" value="Unassembled WGS sequence"/>
</dbReference>
<proteinExistence type="predicted"/>
<accession>A0AAW5C327</accession>
<feature type="non-terminal residue" evidence="2">
    <location>
        <position position="1"/>
    </location>
</feature>
<gene>
    <name evidence="2" type="ORF">L0N08_24090</name>
</gene>
<organism evidence="2 3">
    <name type="scientific">Enterocloster aldenensis</name>
    <dbReference type="NCBI Taxonomy" id="358742"/>
    <lineage>
        <taxon>Bacteria</taxon>
        <taxon>Bacillati</taxon>
        <taxon>Bacillota</taxon>
        <taxon>Clostridia</taxon>
        <taxon>Lachnospirales</taxon>
        <taxon>Lachnospiraceae</taxon>
        <taxon>Enterocloster</taxon>
    </lineage>
</organism>
<dbReference type="RefSeq" id="WP_238053844.1">
    <property type="nucleotide sequence ID" value="NZ_JAKNGE010000038.1"/>
</dbReference>
<evidence type="ECO:0000313" key="3">
    <source>
        <dbReference type="Proteomes" id="UP001299608"/>
    </source>
</evidence>
<evidence type="ECO:0000313" key="2">
    <source>
        <dbReference type="EMBL" id="MCG4748502.1"/>
    </source>
</evidence>
<feature type="compositionally biased region" description="Gly residues" evidence="1">
    <location>
        <begin position="473"/>
        <end position="482"/>
    </location>
</feature>
<feature type="region of interest" description="Disordered" evidence="1">
    <location>
        <begin position="473"/>
        <end position="492"/>
    </location>
</feature>
<name>A0AAW5C327_9FIRM</name>
<evidence type="ECO:0000256" key="1">
    <source>
        <dbReference type="SAM" id="MobiDB-lite"/>
    </source>
</evidence>
<dbReference type="AlphaFoldDB" id="A0AAW5C327"/>
<dbReference type="EMBL" id="JAKNGE010000038">
    <property type="protein sequence ID" value="MCG4748502.1"/>
    <property type="molecule type" value="Genomic_DNA"/>
</dbReference>
<reference evidence="2" key="1">
    <citation type="submission" date="2022-01" db="EMBL/GenBank/DDBJ databases">
        <title>Collection of gut derived symbiotic bacterial strains cultured from healthy donors.</title>
        <authorList>
            <person name="Lin H."/>
            <person name="Kohout C."/>
            <person name="Waligurski E."/>
            <person name="Pamer E.G."/>
        </authorList>
    </citation>
    <scope>NUCLEOTIDE SEQUENCE</scope>
    <source>
        <strain evidence="2">DFI.6.55</strain>
    </source>
</reference>
<dbReference type="NCBIfam" id="NF033073">
    <property type="entry name" value="LPXTG_double"/>
    <property type="match status" value="1"/>
</dbReference>
<sequence>GDAVIYNYIVDEGQTKDLVATVDYRLGEEVQTGDHIDLNATVQVLQPDTLSTSGVTTKTYKGWKLSSITINGEEVESLPATVNNGDAVVYNYEKETYDYIVEYYKGTLDSENKIGTSEKLSAKYLEPIILDSGTDNGQLDSMRPAGYSSGVQQEAPYIMGEKDNIIKVLYVAEEVDYVVHMYYQTDGTYPDFDKATYVDIRQGLTDSEVEVTANDLIPVREGYVLDTDAIGNRYKGTVIAGEEYLILRVYFKQQFTVTYEPGTYGVGIFDTSVTNELDYGSNTPTAPITELGTPGTGGYVFAGWEPKVEPTVTKDATYVAQWIPSDSTKYTVEFYYENAGKYPAAPDDISLRAGTTDATGAVTDTDKAAPAGYILDSNAANVFEAKITGDGNMVLRVYFKQQFTVTYNPGEHGSFDAQSNSGLSYGDKTPAFSGQTTANGNYSFNGWDKEIAETVTGNAVYTALWSYNSSTGGGGGGGGGNPGRVTPSVDNGPGAVTIMPEDVPLAQLPGSPVDPTVIDDGEIPLAALPKTGQSSVKSTLTMMMSGIFLMLTAMSKKRKEEDS</sequence>